<evidence type="ECO:0000313" key="4">
    <source>
        <dbReference type="Proteomes" id="UP000595437"/>
    </source>
</evidence>
<dbReference type="EMBL" id="CP045891">
    <property type="protein sequence ID" value="QQP57551.1"/>
    <property type="molecule type" value="Genomic_DNA"/>
</dbReference>
<protein>
    <submittedName>
        <fullName evidence="3">Tetraspanin</fullName>
    </submittedName>
</protein>
<name>A0A7T8KKK7_CALRO</name>
<keyword evidence="2" id="KW-0812">Transmembrane</keyword>
<accession>A0A7T8KKK7</accession>
<proteinExistence type="predicted"/>
<gene>
    <name evidence="3" type="ORF">FKW44_002577</name>
</gene>
<keyword evidence="2" id="KW-1133">Transmembrane helix</keyword>
<keyword evidence="2" id="KW-0472">Membrane</keyword>
<reference evidence="4" key="1">
    <citation type="submission" date="2021-01" db="EMBL/GenBank/DDBJ databases">
        <title>Caligus Genome Assembly.</title>
        <authorList>
            <person name="Gallardo-Escarate C."/>
        </authorList>
    </citation>
    <scope>NUCLEOTIDE SEQUENCE [LARGE SCALE GENOMIC DNA]</scope>
</reference>
<organism evidence="3 4">
    <name type="scientific">Caligus rogercresseyi</name>
    <name type="common">Sea louse</name>
    <dbReference type="NCBI Taxonomy" id="217165"/>
    <lineage>
        <taxon>Eukaryota</taxon>
        <taxon>Metazoa</taxon>
        <taxon>Ecdysozoa</taxon>
        <taxon>Arthropoda</taxon>
        <taxon>Crustacea</taxon>
        <taxon>Multicrustacea</taxon>
        <taxon>Hexanauplia</taxon>
        <taxon>Copepoda</taxon>
        <taxon>Siphonostomatoida</taxon>
        <taxon>Caligidae</taxon>
        <taxon>Caligus</taxon>
    </lineage>
</organism>
<sequence length="86" mass="9352">TPRISGPSSIRRPSNGSHYTLDHHSNAFQSPLNLYSRPPSRAASVVTMSGNCSRNLTILQFIMNFILLTASLILIGTGAGLMGFYR</sequence>
<feature type="transmembrane region" description="Helical" evidence="2">
    <location>
        <begin position="58"/>
        <end position="85"/>
    </location>
</feature>
<dbReference type="Proteomes" id="UP000595437">
    <property type="component" value="Chromosome 2"/>
</dbReference>
<evidence type="ECO:0000256" key="2">
    <source>
        <dbReference type="SAM" id="Phobius"/>
    </source>
</evidence>
<keyword evidence="4" id="KW-1185">Reference proteome</keyword>
<dbReference type="AlphaFoldDB" id="A0A7T8KKK7"/>
<feature type="region of interest" description="Disordered" evidence="1">
    <location>
        <begin position="1"/>
        <end position="24"/>
    </location>
</feature>
<feature type="compositionally biased region" description="Low complexity" evidence="1">
    <location>
        <begin position="1"/>
        <end position="17"/>
    </location>
</feature>
<evidence type="ECO:0000256" key="1">
    <source>
        <dbReference type="SAM" id="MobiDB-lite"/>
    </source>
</evidence>
<feature type="non-terminal residue" evidence="3">
    <location>
        <position position="1"/>
    </location>
</feature>
<evidence type="ECO:0000313" key="3">
    <source>
        <dbReference type="EMBL" id="QQP57551.1"/>
    </source>
</evidence>